<feature type="compositionally biased region" description="Polar residues" evidence="1">
    <location>
        <begin position="201"/>
        <end position="216"/>
    </location>
</feature>
<feature type="region of interest" description="Disordered" evidence="1">
    <location>
        <begin position="92"/>
        <end position="158"/>
    </location>
</feature>
<comment type="caution">
    <text evidence="2">The sequence shown here is derived from an EMBL/GenBank/DDBJ whole genome shotgun (WGS) entry which is preliminary data.</text>
</comment>
<feature type="compositionally biased region" description="Basic residues" evidence="1">
    <location>
        <begin position="145"/>
        <end position="154"/>
    </location>
</feature>
<name>A0A0K9P7H6_ZOSMR</name>
<feature type="compositionally biased region" description="Basic and acidic residues" evidence="1">
    <location>
        <begin position="95"/>
        <end position="115"/>
    </location>
</feature>
<evidence type="ECO:0000313" key="3">
    <source>
        <dbReference type="Proteomes" id="UP000036987"/>
    </source>
</evidence>
<evidence type="ECO:0000256" key="1">
    <source>
        <dbReference type="SAM" id="MobiDB-lite"/>
    </source>
</evidence>
<evidence type="ECO:0000313" key="2">
    <source>
        <dbReference type="EMBL" id="KMZ64968.1"/>
    </source>
</evidence>
<proteinExistence type="predicted"/>
<dbReference type="EMBL" id="LFYR01001079">
    <property type="protein sequence ID" value="KMZ64968.1"/>
    <property type="molecule type" value="Genomic_DNA"/>
</dbReference>
<feature type="compositionally biased region" description="Basic residues" evidence="1">
    <location>
        <begin position="128"/>
        <end position="137"/>
    </location>
</feature>
<protein>
    <submittedName>
        <fullName evidence="2">Uncharacterized protein</fullName>
    </submittedName>
</protein>
<accession>A0A0K9P7H6</accession>
<sequence>MDKCRDSVLRRRETNCASKEYLDGCILVMMVWLYKHTMIAKPDDIYVDFEPYFKKWGGEVILLRSTLADLRPSEVFINDISLKKRMSLLNEMEAESSKEDNENSDAADDHSDSSRNSDSSDSNDEKKKKTTIAKGKKPVVEEKKQKKKKKKKKNTTNEGNDVKLTVDAISRTDKKLPRILVKKKFSKKKKIVQSPIRRSTRLSSGTSESVGSLNTTEKCLAKLKKPKESKKVRFDNDEIVVEEGVKVIGAEKSEESGKKEKDDANEAVDEKKSFDDVGINVPEAIGEQTEILNVEETRQSSKDAIENADAVIVKEDDPKPSVNDDTDIVNAISEANNAAIVEDEDPILRLNNNSEQLDDKNIDNNVRQVEAVVEEQTILKDTDVHDGEAKVAQEVELVKTDAAMVHTDAVTGEDKADMDKPKEKVMINFTPLSFSLQLYVAEKGKAGAG</sequence>
<feature type="region of interest" description="Disordered" evidence="1">
    <location>
        <begin position="190"/>
        <end position="217"/>
    </location>
</feature>
<dbReference type="Proteomes" id="UP000036987">
    <property type="component" value="Unassembled WGS sequence"/>
</dbReference>
<feature type="region of interest" description="Disordered" evidence="1">
    <location>
        <begin position="250"/>
        <end position="280"/>
    </location>
</feature>
<dbReference type="AlphaFoldDB" id="A0A0K9P7H6"/>
<reference evidence="3" key="1">
    <citation type="journal article" date="2016" name="Nature">
        <title>The genome of the seagrass Zostera marina reveals angiosperm adaptation to the sea.</title>
        <authorList>
            <person name="Olsen J.L."/>
            <person name="Rouze P."/>
            <person name="Verhelst B."/>
            <person name="Lin Y.-C."/>
            <person name="Bayer T."/>
            <person name="Collen J."/>
            <person name="Dattolo E."/>
            <person name="De Paoli E."/>
            <person name="Dittami S."/>
            <person name="Maumus F."/>
            <person name="Michel G."/>
            <person name="Kersting A."/>
            <person name="Lauritano C."/>
            <person name="Lohaus R."/>
            <person name="Toepel M."/>
            <person name="Tonon T."/>
            <person name="Vanneste K."/>
            <person name="Amirebrahimi M."/>
            <person name="Brakel J."/>
            <person name="Bostroem C."/>
            <person name="Chovatia M."/>
            <person name="Grimwood J."/>
            <person name="Jenkins J.W."/>
            <person name="Jueterbock A."/>
            <person name="Mraz A."/>
            <person name="Stam W.T."/>
            <person name="Tice H."/>
            <person name="Bornberg-Bauer E."/>
            <person name="Green P.J."/>
            <person name="Pearson G.A."/>
            <person name="Procaccini G."/>
            <person name="Duarte C.M."/>
            <person name="Schmutz J."/>
            <person name="Reusch T.B.H."/>
            <person name="Van de Peer Y."/>
        </authorList>
    </citation>
    <scope>NUCLEOTIDE SEQUENCE [LARGE SCALE GENOMIC DNA]</scope>
    <source>
        <strain evidence="3">cv. Finnish</strain>
    </source>
</reference>
<keyword evidence="3" id="KW-1185">Reference proteome</keyword>
<organism evidence="2 3">
    <name type="scientific">Zostera marina</name>
    <name type="common">Eelgrass</name>
    <dbReference type="NCBI Taxonomy" id="29655"/>
    <lineage>
        <taxon>Eukaryota</taxon>
        <taxon>Viridiplantae</taxon>
        <taxon>Streptophyta</taxon>
        <taxon>Embryophyta</taxon>
        <taxon>Tracheophyta</taxon>
        <taxon>Spermatophyta</taxon>
        <taxon>Magnoliopsida</taxon>
        <taxon>Liliopsida</taxon>
        <taxon>Zosteraceae</taxon>
        <taxon>Zostera</taxon>
    </lineage>
</organism>
<feature type="compositionally biased region" description="Basic and acidic residues" evidence="1">
    <location>
        <begin position="250"/>
        <end position="275"/>
    </location>
</feature>
<gene>
    <name evidence="2" type="ORF">ZOSMA_340G00150</name>
</gene>